<accession>A0A8J3TU34</accession>
<feature type="region of interest" description="Disordered" evidence="1">
    <location>
        <begin position="22"/>
        <end position="48"/>
    </location>
</feature>
<dbReference type="InterPro" id="IPR013078">
    <property type="entry name" value="His_Pase_superF_clade-1"/>
</dbReference>
<dbReference type="Gene3D" id="3.40.50.1240">
    <property type="entry name" value="Phosphoglycerate mutase-like"/>
    <property type="match status" value="1"/>
</dbReference>
<name>A0A8J3TU34_9ACTN</name>
<dbReference type="SUPFAM" id="SSF53254">
    <property type="entry name" value="Phosphoglycerate mutase-like"/>
    <property type="match status" value="1"/>
</dbReference>
<evidence type="ECO:0000313" key="4">
    <source>
        <dbReference type="Proteomes" id="UP000650628"/>
    </source>
</evidence>
<evidence type="ECO:0000313" key="3">
    <source>
        <dbReference type="EMBL" id="GII32192.1"/>
    </source>
</evidence>
<sequence>MTTRLLLVCHAFTPAMAAASFPEDEPVEARGLRDGPAGATREAGAARTDGLALRGPEIRCAQTAETLGLAAESAPQLRDCDFGAWRGRTLADVQAADPDGVSRWLADPAAAPHGGESVADVIDRAAGWLTGLPPGRVVAVTHPSVIRAVIVHALGTPPAAFWRIDVEPLSRSELTGRSGRWNLRFGAGA</sequence>
<dbReference type="InterPro" id="IPR029033">
    <property type="entry name" value="His_PPase_superfam"/>
</dbReference>
<protein>
    <submittedName>
        <fullName evidence="3">Phosphoglycerate mutase</fullName>
    </submittedName>
</protein>
<feature type="signal peptide" evidence="2">
    <location>
        <begin position="1"/>
        <end position="17"/>
    </location>
</feature>
<keyword evidence="2" id="KW-0732">Signal</keyword>
<dbReference type="RefSeq" id="WP_203956088.1">
    <property type="nucleotide sequence ID" value="NZ_BOOO01000033.1"/>
</dbReference>
<dbReference type="EMBL" id="BOOO01000033">
    <property type="protein sequence ID" value="GII32192.1"/>
    <property type="molecule type" value="Genomic_DNA"/>
</dbReference>
<evidence type="ECO:0000256" key="1">
    <source>
        <dbReference type="SAM" id="MobiDB-lite"/>
    </source>
</evidence>
<evidence type="ECO:0000256" key="2">
    <source>
        <dbReference type="SAM" id="SignalP"/>
    </source>
</evidence>
<keyword evidence="4" id="KW-1185">Reference proteome</keyword>
<proteinExistence type="predicted"/>
<dbReference type="AlphaFoldDB" id="A0A8J3TU34"/>
<dbReference type="Proteomes" id="UP000650628">
    <property type="component" value="Unassembled WGS sequence"/>
</dbReference>
<feature type="compositionally biased region" description="Low complexity" evidence="1">
    <location>
        <begin position="37"/>
        <end position="48"/>
    </location>
</feature>
<comment type="caution">
    <text evidence="3">The sequence shown here is derived from an EMBL/GenBank/DDBJ whole genome shotgun (WGS) entry which is preliminary data.</text>
</comment>
<organism evidence="3 4">
    <name type="scientific">Planotetraspora mira</name>
    <dbReference type="NCBI Taxonomy" id="58121"/>
    <lineage>
        <taxon>Bacteria</taxon>
        <taxon>Bacillati</taxon>
        <taxon>Actinomycetota</taxon>
        <taxon>Actinomycetes</taxon>
        <taxon>Streptosporangiales</taxon>
        <taxon>Streptosporangiaceae</taxon>
        <taxon>Planotetraspora</taxon>
    </lineage>
</organism>
<gene>
    <name evidence="3" type="ORF">Pmi06nite_56340</name>
</gene>
<feature type="chain" id="PRO_5035275563" evidence="2">
    <location>
        <begin position="18"/>
        <end position="189"/>
    </location>
</feature>
<dbReference type="Pfam" id="PF00300">
    <property type="entry name" value="His_Phos_1"/>
    <property type="match status" value="1"/>
</dbReference>
<reference evidence="3 4" key="1">
    <citation type="submission" date="2021-01" db="EMBL/GenBank/DDBJ databases">
        <title>Whole genome shotgun sequence of Planotetraspora mira NBRC 15435.</title>
        <authorList>
            <person name="Komaki H."/>
            <person name="Tamura T."/>
        </authorList>
    </citation>
    <scope>NUCLEOTIDE SEQUENCE [LARGE SCALE GENOMIC DNA]</scope>
    <source>
        <strain evidence="3 4">NBRC 15435</strain>
    </source>
</reference>